<accession>A0A3N1CS10</accession>
<dbReference type="AlphaFoldDB" id="A0A3N1CS10"/>
<protein>
    <submittedName>
        <fullName evidence="2">SCP-2 sterol transfer family protein</fullName>
    </submittedName>
</protein>
<dbReference type="Proteomes" id="UP000272400">
    <property type="component" value="Unassembled WGS sequence"/>
</dbReference>
<dbReference type="InterPro" id="IPR036527">
    <property type="entry name" value="SCP2_sterol-bd_dom_sf"/>
</dbReference>
<dbReference type="InterPro" id="IPR003033">
    <property type="entry name" value="SCP2_sterol-bd_dom"/>
</dbReference>
<evidence type="ECO:0000313" key="3">
    <source>
        <dbReference type="Proteomes" id="UP000272400"/>
    </source>
</evidence>
<sequence length="113" mass="12198">MATEQECVDALDVLARKLGEVDPAKWAEHAVNRSVSCQVSDLGLSYATRITPTGLAPFEPTGDPRAAQVRLTMKSADLLDLAADKVSPAKAWATGRLKIEASVLDLIRLRKIL</sequence>
<comment type="caution">
    <text evidence="2">The sequence shown here is derived from an EMBL/GenBank/DDBJ whole genome shotgun (WGS) entry which is preliminary data.</text>
</comment>
<gene>
    <name evidence="2" type="ORF">EDD29_1617</name>
</gene>
<dbReference type="Pfam" id="PF02036">
    <property type="entry name" value="SCP2"/>
    <property type="match status" value="1"/>
</dbReference>
<proteinExistence type="predicted"/>
<dbReference type="EMBL" id="RJKE01000001">
    <property type="protein sequence ID" value="ROO84100.1"/>
    <property type="molecule type" value="Genomic_DNA"/>
</dbReference>
<dbReference type="Gene3D" id="3.30.1050.10">
    <property type="entry name" value="SCP2 sterol-binding domain"/>
    <property type="match status" value="1"/>
</dbReference>
<organism evidence="2 3">
    <name type="scientific">Actinocorallia herbida</name>
    <dbReference type="NCBI Taxonomy" id="58109"/>
    <lineage>
        <taxon>Bacteria</taxon>
        <taxon>Bacillati</taxon>
        <taxon>Actinomycetota</taxon>
        <taxon>Actinomycetes</taxon>
        <taxon>Streptosporangiales</taxon>
        <taxon>Thermomonosporaceae</taxon>
        <taxon>Actinocorallia</taxon>
    </lineage>
</organism>
<evidence type="ECO:0000259" key="1">
    <source>
        <dbReference type="Pfam" id="PF02036"/>
    </source>
</evidence>
<keyword evidence="3" id="KW-1185">Reference proteome</keyword>
<reference evidence="2 3" key="1">
    <citation type="submission" date="2018-11" db="EMBL/GenBank/DDBJ databases">
        <title>Sequencing the genomes of 1000 actinobacteria strains.</title>
        <authorList>
            <person name="Klenk H.-P."/>
        </authorList>
    </citation>
    <scope>NUCLEOTIDE SEQUENCE [LARGE SCALE GENOMIC DNA]</scope>
    <source>
        <strain evidence="2 3">DSM 44254</strain>
    </source>
</reference>
<feature type="domain" description="SCP2" evidence="1">
    <location>
        <begin position="35"/>
        <end position="100"/>
    </location>
</feature>
<dbReference type="SUPFAM" id="SSF55718">
    <property type="entry name" value="SCP-like"/>
    <property type="match status" value="1"/>
</dbReference>
<dbReference type="RefSeq" id="WP_123663746.1">
    <property type="nucleotide sequence ID" value="NZ_RJKE01000001.1"/>
</dbReference>
<name>A0A3N1CS10_9ACTN</name>
<dbReference type="OrthoDB" id="3534000at2"/>
<evidence type="ECO:0000313" key="2">
    <source>
        <dbReference type="EMBL" id="ROO84100.1"/>
    </source>
</evidence>